<gene>
    <name evidence="1" type="ORF">JKP88DRAFT_285323</name>
</gene>
<keyword evidence="2" id="KW-1185">Reference proteome</keyword>
<reference evidence="1" key="1">
    <citation type="submission" date="2021-02" db="EMBL/GenBank/DDBJ databases">
        <title>First Annotated Genome of the Yellow-green Alga Tribonema minus.</title>
        <authorList>
            <person name="Mahan K.M."/>
        </authorList>
    </citation>
    <scope>NUCLEOTIDE SEQUENCE</scope>
    <source>
        <strain evidence="1">UTEX B ZZ1240</strain>
    </source>
</reference>
<accession>A0A836CN29</accession>
<dbReference type="EMBL" id="JAFCMP010000021">
    <property type="protein sequence ID" value="KAG5191318.1"/>
    <property type="molecule type" value="Genomic_DNA"/>
</dbReference>
<evidence type="ECO:0000313" key="1">
    <source>
        <dbReference type="EMBL" id="KAG5191318.1"/>
    </source>
</evidence>
<dbReference type="AlphaFoldDB" id="A0A836CN29"/>
<comment type="caution">
    <text evidence="1">The sequence shown here is derived from an EMBL/GenBank/DDBJ whole genome shotgun (WGS) entry which is preliminary data.</text>
</comment>
<organism evidence="1 2">
    <name type="scientific">Tribonema minus</name>
    <dbReference type="NCBI Taxonomy" id="303371"/>
    <lineage>
        <taxon>Eukaryota</taxon>
        <taxon>Sar</taxon>
        <taxon>Stramenopiles</taxon>
        <taxon>Ochrophyta</taxon>
        <taxon>PX clade</taxon>
        <taxon>Xanthophyceae</taxon>
        <taxon>Tribonematales</taxon>
        <taxon>Tribonemataceae</taxon>
        <taxon>Tribonema</taxon>
    </lineage>
</organism>
<name>A0A836CN29_9STRA</name>
<sequence length="282" mass="32490">MVSDNCAGERVFNVYQHTTIFCGFYASTIVPYSPYDSEGALTQTLMWKERRLYLYRFKRLPIFRVNLVVTFADAFIKSIVCDRCGDLSAGDFVMSTNFNCPQQRGTCIMCVHGDAELHRSLQFARLEAEAHRMEQVLGADYDLLQDFVSLRNALKWHYSLILKMLYRQEFSPNVWPVLRAEHIAADRKDVRTILREWLSMRPGLSDEHVLARRTAEIYRNALAWEKKRQCAVGGAMQSLQGEKLPHLMVPGVLSNLHTVHTFFPCVKQTLMGSAVWNRAAFR</sequence>
<proteinExistence type="predicted"/>
<evidence type="ECO:0000313" key="2">
    <source>
        <dbReference type="Proteomes" id="UP000664859"/>
    </source>
</evidence>
<dbReference type="Proteomes" id="UP000664859">
    <property type="component" value="Unassembled WGS sequence"/>
</dbReference>
<protein>
    <submittedName>
        <fullName evidence="1">Uncharacterized protein</fullName>
    </submittedName>
</protein>